<dbReference type="PROSITE" id="PS51257">
    <property type="entry name" value="PROKAR_LIPOPROTEIN"/>
    <property type="match status" value="1"/>
</dbReference>
<evidence type="ECO:0000313" key="3">
    <source>
        <dbReference type="Proteomes" id="UP000245461"/>
    </source>
</evidence>
<reference evidence="2 3" key="1">
    <citation type="submission" date="2018-05" db="EMBL/GenBank/DDBJ databases">
        <title>Zavarzinia sp. HR-AS.</title>
        <authorList>
            <person name="Lee Y."/>
            <person name="Jeon C.O."/>
        </authorList>
    </citation>
    <scope>NUCLEOTIDE SEQUENCE [LARGE SCALE GENOMIC DNA]</scope>
    <source>
        <strain evidence="2 3">HR-AS</strain>
    </source>
</reference>
<accession>A0A317EBU6</accession>
<evidence type="ECO:0000256" key="1">
    <source>
        <dbReference type="SAM" id="SignalP"/>
    </source>
</evidence>
<comment type="caution">
    <text evidence="2">The sequence shown here is derived from an EMBL/GenBank/DDBJ whole genome shotgun (WGS) entry which is preliminary data.</text>
</comment>
<proteinExistence type="predicted"/>
<evidence type="ECO:0000313" key="2">
    <source>
        <dbReference type="EMBL" id="PWR22803.1"/>
    </source>
</evidence>
<feature type="signal peptide" evidence="1">
    <location>
        <begin position="1"/>
        <end position="21"/>
    </location>
</feature>
<gene>
    <name evidence="2" type="ORF">DKG74_10240</name>
</gene>
<dbReference type="EMBL" id="QGLE01000005">
    <property type="protein sequence ID" value="PWR22803.1"/>
    <property type="molecule type" value="Genomic_DNA"/>
</dbReference>
<dbReference type="Proteomes" id="UP000245461">
    <property type="component" value="Unassembled WGS sequence"/>
</dbReference>
<organism evidence="2 3">
    <name type="scientific">Zavarzinia aquatilis</name>
    <dbReference type="NCBI Taxonomy" id="2211142"/>
    <lineage>
        <taxon>Bacteria</taxon>
        <taxon>Pseudomonadati</taxon>
        <taxon>Pseudomonadota</taxon>
        <taxon>Alphaproteobacteria</taxon>
        <taxon>Rhodospirillales</taxon>
        <taxon>Zavarziniaceae</taxon>
        <taxon>Zavarzinia</taxon>
    </lineage>
</organism>
<keyword evidence="1" id="KW-0732">Signal</keyword>
<name>A0A317EBU6_9PROT</name>
<protein>
    <submittedName>
        <fullName evidence="2">Uncharacterized protein</fullName>
    </submittedName>
</protein>
<feature type="chain" id="PRO_5016299657" evidence="1">
    <location>
        <begin position="22"/>
        <end position="84"/>
    </location>
</feature>
<keyword evidence="3" id="KW-1185">Reference proteome</keyword>
<dbReference type="AlphaFoldDB" id="A0A317EBU6"/>
<dbReference type="RefSeq" id="WP_109905372.1">
    <property type="nucleotide sequence ID" value="NZ_QGLE01000005.1"/>
</dbReference>
<sequence>MRLRLPLILIPVLAAGLAACAGSRPPLTATPNGYTVAIDDDVDELAKATEKAQIHCAQYSRAARLDTIGEIDGKRIASFSCTSN</sequence>
<dbReference type="OrthoDB" id="9903228at2"/>